<dbReference type="NCBIfam" id="TIGR00912">
    <property type="entry name" value="2A0309"/>
    <property type="match status" value="1"/>
</dbReference>
<evidence type="ECO:0000256" key="1">
    <source>
        <dbReference type="ARBA" id="ARBA00004141"/>
    </source>
</evidence>
<dbReference type="EMBL" id="CP002105">
    <property type="protein sequence ID" value="ADL13051.1"/>
    <property type="molecule type" value="Genomic_DNA"/>
</dbReference>
<keyword evidence="6 8" id="KW-1133">Transmembrane helix</keyword>
<feature type="transmembrane region" description="Helical" evidence="8">
    <location>
        <begin position="12"/>
        <end position="32"/>
    </location>
</feature>
<dbReference type="GO" id="GO:0009847">
    <property type="term" value="P:spore germination"/>
    <property type="evidence" value="ECO:0007669"/>
    <property type="project" value="InterPro"/>
</dbReference>
<dbReference type="GO" id="GO:0016020">
    <property type="term" value="C:membrane"/>
    <property type="evidence" value="ECO:0007669"/>
    <property type="project" value="UniProtKB-SubCell"/>
</dbReference>
<organism evidence="9 10">
    <name type="scientific">Acetohalobium arabaticum (strain ATCC 49924 / DSM 5501 / Z-7288)</name>
    <dbReference type="NCBI Taxonomy" id="574087"/>
    <lineage>
        <taxon>Bacteria</taxon>
        <taxon>Bacillati</taxon>
        <taxon>Bacillota</taxon>
        <taxon>Clostridia</taxon>
        <taxon>Halanaerobiales</taxon>
        <taxon>Halobacteroidaceae</taxon>
        <taxon>Acetohalobium</taxon>
    </lineage>
</organism>
<gene>
    <name evidence="9" type="ordered locus">Acear_1545</name>
</gene>
<name>D9QRB0_ACEAZ</name>
<dbReference type="PANTHER" id="PTHR34975:SF2">
    <property type="entry name" value="SPORE GERMINATION PROTEIN A2"/>
    <property type="match status" value="1"/>
</dbReference>
<sequence length="363" mass="40922">MKTRISTYQATLLLVVTVLATSIVFLPELVITRAKQDAWLAGILLISFAVINAVIYILLTRRMGRTDLINFNRQVLGNLLTIPVGLGLIAYFLISSGIVIRDTAEIMIGVYMPETPLWFFILTTLLTAAAFVYYGLEVMARSFEIIFYFFIITFLVIFLMIVPDLSTAFIQPVLGDGIAPVLKGAYPGLRFFGEFFLILILAPQLAKQKEAYKSLLGAIIILGILFLMTILSALMLFGAELASELTFPLLSVHRYAEALGFLERLDPLFIFYWVGGNIFKAAIFIYGAVYTGQKLLGLSTYYILIPFTLPIIFYFGFYYFQNVAEISKFIMSTIPYYLAIQTFYPLVLLIISILRRIQTNETS</sequence>
<feature type="transmembrane region" description="Helical" evidence="8">
    <location>
        <begin position="185"/>
        <end position="203"/>
    </location>
</feature>
<feature type="transmembrane region" description="Helical" evidence="8">
    <location>
        <begin position="79"/>
        <end position="98"/>
    </location>
</feature>
<dbReference type="STRING" id="574087.Acear_1545"/>
<dbReference type="HOGENOM" id="CLU_047547_1_2_9"/>
<feature type="transmembrane region" description="Helical" evidence="8">
    <location>
        <begin position="301"/>
        <end position="321"/>
    </location>
</feature>
<evidence type="ECO:0000256" key="7">
    <source>
        <dbReference type="ARBA" id="ARBA00023136"/>
    </source>
</evidence>
<protein>
    <submittedName>
        <fullName evidence="9">Spore germination protein</fullName>
    </submittedName>
</protein>
<dbReference type="Gene3D" id="1.20.1740.10">
    <property type="entry name" value="Amino acid/polyamine transporter I"/>
    <property type="match status" value="1"/>
</dbReference>
<comment type="similarity">
    <text evidence="2">Belongs to the amino acid-polyamine-organocation (APC) superfamily. Spore germination protein (SGP) (TC 2.A.3.9) family.</text>
</comment>
<dbReference type="KEGG" id="aar:Acear_1545"/>
<accession>D9QRB0</accession>
<feature type="transmembrane region" description="Helical" evidence="8">
    <location>
        <begin position="118"/>
        <end position="136"/>
    </location>
</feature>
<evidence type="ECO:0000256" key="2">
    <source>
        <dbReference type="ARBA" id="ARBA00007998"/>
    </source>
</evidence>
<keyword evidence="5 8" id="KW-0812">Transmembrane</keyword>
<dbReference type="Proteomes" id="UP000001661">
    <property type="component" value="Chromosome"/>
</dbReference>
<evidence type="ECO:0000256" key="6">
    <source>
        <dbReference type="ARBA" id="ARBA00022989"/>
    </source>
</evidence>
<keyword evidence="10" id="KW-1185">Reference proteome</keyword>
<feature type="transmembrane region" description="Helical" evidence="8">
    <location>
        <begin position="215"/>
        <end position="239"/>
    </location>
</feature>
<dbReference type="InterPro" id="IPR004761">
    <property type="entry name" value="Spore_GerAB"/>
</dbReference>
<evidence type="ECO:0000313" key="9">
    <source>
        <dbReference type="EMBL" id="ADL13051.1"/>
    </source>
</evidence>
<keyword evidence="7 8" id="KW-0472">Membrane</keyword>
<dbReference type="RefSeq" id="WP_013278496.1">
    <property type="nucleotide sequence ID" value="NC_014378.1"/>
</dbReference>
<dbReference type="PANTHER" id="PTHR34975">
    <property type="entry name" value="SPORE GERMINATION PROTEIN A2"/>
    <property type="match status" value="1"/>
</dbReference>
<comment type="subcellular location">
    <subcellularLocation>
        <location evidence="1">Membrane</location>
        <topology evidence="1">Multi-pass membrane protein</topology>
    </subcellularLocation>
</comment>
<evidence type="ECO:0000256" key="4">
    <source>
        <dbReference type="ARBA" id="ARBA00022544"/>
    </source>
</evidence>
<dbReference type="eggNOG" id="COG0531">
    <property type="taxonomic scope" value="Bacteria"/>
</dbReference>
<feature type="transmembrane region" description="Helical" evidence="8">
    <location>
        <begin position="38"/>
        <end position="59"/>
    </location>
</feature>
<feature type="transmembrane region" description="Helical" evidence="8">
    <location>
        <begin position="269"/>
        <end position="289"/>
    </location>
</feature>
<evidence type="ECO:0000256" key="5">
    <source>
        <dbReference type="ARBA" id="ARBA00022692"/>
    </source>
</evidence>
<reference evidence="9 10" key="1">
    <citation type="journal article" date="2010" name="Stand. Genomic Sci.">
        <title>Complete genome sequence of Acetohalobium arabaticum type strain (Z-7288).</title>
        <authorList>
            <person name="Sikorski J."/>
            <person name="Lapidus A."/>
            <person name="Chertkov O."/>
            <person name="Lucas S."/>
            <person name="Copeland A."/>
            <person name="Glavina Del Rio T."/>
            <person name="Nolan M."/>
            <person name="Tice H."/>
            <person name="Cheng J.F."/>
            <person name="Han C."/>
            <person name="Brambilla E."/>
            <person name="Pitluck S."/>
            <person name="Liolios K."/>
            <person name="Ivanova N."/>
            <person name="Mavromatis K."/>
            <person name="Mikhailova N."/>
            <person name="Pati A."/>
            <person name="Bruce D."/>
            <person name="Detter C."/>
            <person name="Tapia R."/>
            <person name="Goodwin L."/>
            <person name="Chen A."/>
            <person name="Palaniappan K."/>
            <person name="Land M."/>
            <person name="Hauser L."/>
            <person name="Chang Y.J."/>
            <person name="Jeffries C.D."/>
            <person name="Rohde M."/>
            <person name="Goker M."/>
            <person name="Spring S."/>
            <person name="Woyke T."/>
            <person name="Bristow J."/>
            <person name="Eisen J.A."/>
            <person name="Markowitz V."/>
            <person name="Hugenholtz P."/>
            <person name="Kyrpides N.C."/>
            <person name="Klenk H.P."/>
        </authorList>
    </citation>
    <scope>NUCLEOTIDE SEQUENCE [LARGE SCALE GENOMIC DNA]</scope>
    <source>
        <strain evidence="10">ATCC 49924 / DSM 5501 / Z-7288</strain>
    </source>
</reference>
<evidence type="ECO:0000256" key="8">
    <source>
        <dbReference type="SAM" id="Phobius"/>
    </source>
</evidence>
<keyword evidence="4" id="KW-0309">Germination</keyword>
<dbReference type="AlphaFoldDB" id="D9QRB0"/>
<evidence type="ECO:0000313" key="10">
    <source>
        <dbReference type="Proteomes" id="UP000001661"/>
    </source>
</evidence>
<feature type="transmembrane region" description="Helical" evidence="8">
    <location>
        <begin position="333"/>
        <end position="354"/>
    </location>
</feature>
<proteinExistence type="inferred from homology"/>
<evidence type="ECO:0000256" key="3">
    <source>
        <dbReference type="ARBA" id="ARBA00022448"/>
    </source>
</evidence>
<feature type="transmembrane region" description="Helical" evidence="8">
    <location>
        <begin position="145"/>
        <end position="165"/>
    </location>
</feature>
<dbReference type="OrthoDB" id="1675410at2"/>
<keyword evidence="3" id="KW-0813">Transport</keyword>
<dbReference type="Pfam" id="PF03845">
    <property type="entry name" value="Spore_permease"/>
    <property type="match status" value="1"/>
</dbReference>